<accession>A0A4W6D1J1</accession>
<dbReference type="GeneID" id="108880505"/>
<dbReference type="InParanoid" id="A0A4W6D1J1"/>
<dbReference type="PROSITE" id="PS50017">
    <property type="entry name" value="DEATH_DOMAIN"/>
    <property type="match status" value="1"/>
</dbReference>
<dbReference type="Pfam" id="PF00531">
    <property type="entry name" value="Death"/>
    <property type="match status" value="1"/>
</dbReference>
<keyword evidence="4" id="KW-1185">Reference proteome</keyword>
<evidence type="ECO:0000313" key="3">
    <source>
        <dbReference type="Ensembl" id="ENSLCAP00010018598.1"/>
    </source>
</evidence>
<dbReference type="InterPro" id="IPR011029">
    <property type="entry name" value="DEATH-like_dom_sf"/>
</dbReference>
<dbReference type="STRING" id="8187.ENSLCAP00010018598"/>
<sequence>MSSLQFNAVLLDISNQLSADQLKQMKFLCGGIIGKKDQEKIDAGLKLFQFLTERGKLGADNTEFLSELLKNIERHDLSDKLNSFESQSAHTFSQPNETERAKLDIATEVIAENLGKSWRKLGRKLGLKDVKLESIHRKYATELEETAVELLKEWRKSRGAEARTADLLAALRACQFNLTADKVEDKLKDSGYGEM</sequence>
<dbReference type="SMART" id="SM00031">
    <property type="entry name" value="DED"/>
    <property type="match status" value="1"/>
</dbReference>
<dbReference type="PANTHER" id="PTHR15077">
    <property type="entry name" value="FAS-ASSOCIATING DEATH DOMAIN-CONTAINING PROTEIN FADD"/>
    <property type="match status" value="1"/>
</dbReference>
<dbReference type="CDD" id="cd08336">
    <property type="entry name" value="DED_FADD"/>
    <property type="match status" value="1"/>
</dbReference>
<name>A0A4W6D1J1_LATCA</name>
<dbReference type="Pfam" id="PF01335">
    <property type="entry name" value="DED"/>
    <property type="match status" value="1"/>
</dbReference>
<dbReference type="AlphaFoldDB" id="A0A4W6D1J1"/>
<dbReference type="CTD" id="8772"/>
<dbReference type="SUPFAM" id="SSF47986">
    <property type="entry name" value="DEATH domain"/>
    <property type="match status" value="1"/>
</dbReference>
<dbReference type="KEGG" id="lcf:108880505"/>
<dbReference type="GeneTree" id="ENSGT00390000002105"/>
<proteinExistence type="predicted"/>
<dbReference type="GO" id="GO:0089720">
    <property type="term" value="F:caspase binding"/>
    <property type="evidence" value="ECO:0007669"/>
    <property type="project" value="TreeGrafter"/>
</dbReference>
<dbReference type="GO" id="GO:0045089">
    <property type="term" value="P:positive regulation of innate immune response"/>
    <property type="evidence" value="ECO:0007669"/>
    <property type="project" value="TreeGrafter"/>
</dbReference>
<dbReference type="Proteomes" id="UP000694890">
    <property type="component" value="Unplaced"/>
</dbReference>
<gene>
    <name evidence="3 5" type="primary">fadd</name>
</gene>
<reference evidence="5" key="2">
    <citation type="submission" date="2025-04" db="UniProtKB">
        <authorList>
            <consortium name="RefSeq"/>
        </authorList>
    </citation>
    <scope>IDENTIFICATION</scope>
    <source>
        <tissue evidence="5">Brain</tissue>
    </source>
</reference>
<evidence type="ECO:0000313" key="5">
    <source>
        <dbReference type="RefSeq" id="XP_018527571.1"/>
    </source>
</evidence>
<dbReference type="OrthoDB" id="100767at2759"/>
<dbReference type="Proteomes" id="UP000314980">
    <property type="component" value="Unassembled WGS sequence"/>
</dbReference>
<feature type="domain" description="DED" evidence="2">
    <location>
        <begin position="5"/>
        <end position="83"/>
    </location>
</feature>
<dbReference type="RefSeq" id="XP_018527571.1">
    <property type="nucleotide sequence ID" value="XM_018672055.2"/>
</dbReference>
<evidence type="ECO:0000259" key="2">
    <source>
        <dbReference type="PROSITE" id="PS50168"/>
    </source>
</evidence>
<reference evidence="4" key="1">
    <citation type="submission" date="2015-09" db="EMBL/GenBank/DDBJ databases">
        <authorList>
            <person name="Sai Rama Sridatta P."/>
        </authorList>
    </citation>
    <scope>NUCLEOTIDE SEQUENCE [LARGE SCALE GENOMIC DNA]</scope>
</reference>
<dbReference type="FunFam" id="1.10.533.10:FF:000059">
    <property type="entry name" value="Fas-associated via death domain"/>
    <property type="match status" value="1"/>
</dbReference>
<dbReference type="SMART" id="SM00005">
    <property type="entry name" value="DEATH"/>
    <property type="match status" value="1"/>
</dbReference>
<dbReference type="GO" id="GO:0043065">
    <property type="term" value="P:positive regulation of apoptotic process"/>
    <property type="evidence" value="ECO:0007669"/>
    <property type="project" value="Ensembl"/>
</dbReference>
<organism evidence="3 4">
    <name type="scientific">Lates calcarifer</name>
    <name type="common">Barramundi</name>
    <name type="synonym">Holocentrus calcarifer</name>
    <dbReference type="NCBI Taxonomy" id="8187"/>
    <lineage>
        <taxon>Eukaryota</taxon>
        <taxon>Metazoa</taxon>
        <taxon>Chordata</taxon>
        <taxon>Craniata</taxon>
        <taxon>Vertebrata</taxon>
        <taxon>Euteleostomi</taxon>
        <taxon>Actinopterygii</taxon>
        <taxon>Neopterygii</taxon>
        <taxon>Teleostei</taxon>
        <taxon>Neoteleostei</taxon>
        <taxon>Acanthomorphata</taxon>
        <taxon>Carangaria</taxon>
        <taxon>Carangaria incertae sedis</taxon>
        <taxon>Centropomidae</taxon>
        <taxon>Lates</taxon>
    </lineage>
</organism>
<protein>
    <submittedName>
        <fullName evidence="3">Fas (tnfrsf6)-associated via death domain</fullName>
    </submittedName>
    <submittedName>
        <fullName evidence="5">Protein FADD</fullName>
    </submittedName>
</protein>
<dbReference type="GO" id="GO:0005123">
    <property type="term" value="F:death receptor binding"/>
    <property type="evidence" value="ECO:0007669"/>
    <property type="project" value="TreeGrafter"/>
</dbReference>
<dbReference type="InterPro" id="IPR001875">
    <property type="entry name" value="DED_dom"/>
</dbReference>
<dbReference type="Gene3D" id="1.10.533.10">
    <property type="entry name" value="Death Domain, Fas"/>
    <property type="match status" value="2"/>
</dbReference>
<dbReference type="SMR" id="A0A4W6D1J1"/>
<evidence type="ECO:0000313" key="4">
    <source>
        <dbReference type="Proteomes" id="UP000314980"/>
    </source>
</evidence>
<dbReference type="InterPro" id="IPR000488">
    <property type="entry name" value="Death_dom"/>
</dbReference>
<reference evidence="3" key="3">
    <citation type="submission" date="2025-05" db="UniProtKB">
        <authorList>
            <consortium name="Ensembl"/>
        </authorList>
    </citation>
    <scope>IDENTIFICATION</scope>
</reference>
<feature type="domain" description="Death" evidence="1">
    <location>
        <begin position="103"/>
        <end position="187"/>
    </location>
</feature>
<evidence type="ECO:0000259" key="1">
    <source>
        <dbReference type="PROSITE" id="PS50017"/>
    </source>
</evidence>
<dbReference type="PANTHER" id="PTHR15077:SF10">
    <property type="entry name" value="FAS-ASSOCIATED DEATH DOMAIN PROTEIN"/>
    <property type="match status" value="1"/>
</dbReference>
<dbReference type="PROSITE" id="PS50168">
    <property type="entry name" value="DED"/>
    <property type="match status" value="1"/>
</dbReference>
<dbReference type="GO" id="GO:0097191">
    <property type="term" value="P:extrinsic apoptotic signaling pathway"/>
    <property type="evidence" value="ECO:0007669"/>
    <property type="project" value="TreeGrafter"/>
</dbReference>
<dbReference type="InterPro" id="IPR016729">
    <property type="entry name" value="FADD"/>
</dbReference>
<dbReference type="Ensembl" id="ENSLCAT00010019001.1">
    <property type="protein sequence ID" value="ENSLCAP00010018598.1"/>
    <property type="gene ID" value="ENSLCAG00010008795.1"/>
</dbReference>
<dbReference type="GO" id="GO:0031265">
    <property type="term" value="C:CD95 death-inducing signaling complex"/>
    <property type="evidence" value="ECO:0007669"/>
    <property type="project" value="TreeGrafter"/>
</dbReference>